<comment type="caution">
    <text evidence="2">The sequence shown here is derived from an EMBL/GenBank/DDBJ whole genome shotgun (WGS) entry which is preliminary data.</text>
</comment>
<evidence type="ECO:0000313" key="2">
    <source>
        <dbReference type="EMBL" id="NRT86375.1"/>
    </source>
</evidence>
<keyword evidence="1" id="KW-1133">Transmembrane helix</keyword>
<dbReference type="GO" id="GO:0005886">
    <property type="term" value="C:plasma membrane"/>
    <property type="evidence" value="ECO:0007669"/>
    <property type="project" value="TreeGrafter"/>
</dbReference>
<keyword evidence="1" id="KW-0812">Transmembrane</keyword>
<accession>A0AAX0ATV5</accession>
<dbReference type="EMBL" id="JABSWW010000001">
    <property type="protein sequence ID" value="NRT86375.1"/>
    <property type="molecule type" value="Genomic_DNA"/>
</dbReference>
<evidence type="ECO:0000256" key="1">
    <source>
        <dbReference type="SAM" id="Phobius"/>
    </source>
</evidence>
<dbReference type="InterPro" id="IPR050303">
    <property type="entry name" value="GatZ_KbaZ_carbometab"/>
</dbReference>
<reference evidence="2" key="2">
    <citation type="journal article" date="2022" name="Nat. Biotechnol.">
        <title>Carbon-negative production of acetone and isopropanol by gas fermentation at industrial pilot scale.</title>
        <authorList>
            <person name="Liew F.E."/>
            <person name="Nogle R."/>
            <person name="Abdalla T."/>
            <person name="Rasor B.J."/>
            <person name="Canter C."/>
            <person name="Jensen R.O."/>
            <person name="Wang L."/>
            <person name="Strutz J."/>
            <person name="Chirania P."/>
            <person name="De Tissera S."/>
            <person name="Mueller A.P."/>
            <person name="Ruan Z."/>
            <person name="Gao A."/>
            <person name="Tran L."/>
            <person name="Engle N.L."/>
            <person name="Bromley J.C."/>
            <person name="Daniell J."/>
            <person name="Conrado R."/>
            <person name="Tschaplinski T.J."/>
            <person name="Giannone R.J."/>
            <person name="Hettich R.L."/>
            <person name="Karim A.S."/>
            <person name="Simpson S.D."/>
            <person name="Brown S.D."/>
            <person name="Leang C."/>
            <person name="Jewett M.C."/>
            <person name="Kopke M."/>
        </authorList>
    </citation>
    <scope>NUCLEOTIDE SEQUENCE</scope>
    <source>
        <strain evidence="2">DJ080</strain>
    </source>
</reference>
<feature type="transmembrane region" description="Helical" evidence="1">
    <location>
        <begin position="117"/>
        <end position="135"/>
    </location>
</feature>
<name>A0AAX0ATV5_CLOBE</name>
<dbReference type="AlphaFoldDB" id="A0AAX0ATV5"/>
<protein>
    <submittedName>
        <fullName evidence="2">PTS system mannose-specific IID component</fullName>
    </submittedName>
</protein>
<gene>
    <name evidence="2" type="ORF">B0H41_000054</name>
</gene>
<organism evidence="2 3">
    <name type="scientific">Clostridium beijerinckii</name>
    <name type="common">Clostridium MP</name>
    <dbReference type="NCBI Taxonomy" id="1520"/>
    <lineage>
        <taxon>Bacteria</taxon>
        <taxon>Bacillati</taxon>
        <taxon>Bacillota</taxon>
        <taxon>Clostridia</taxon>
        <taxon>Eubacteriales</taxon>
        <taxon>Clostridiaceae</taxon>
        <taxon>Clostridium</taxon>
    </lineage>
</organism>
<proteinExistence type="predicted"/>
<feature type="transmembrane region" description="Helical" evidence="1">
    <location>
        <begin position="78"/>
        <end position="97"/>
    </location>
</feature>
<dbReference type="Pfam" id="PF03613">
    <property type="entry name" value="EIID-AGA"/>
    <property type="match status" value="1"/>
</dbReference>
<dbReference type="InterPro" id="IPR004704">
    <property type="entry name" value="PTS_IID_man"/>
</dbReference>
<dbReference type="RefSeq" id="WP_197714529.1">
    <property type="nucleotide sequence ID" value="NZ_CP107022.1"/>
</dbReference>
<dbReference type="PANTHER" id="PTHR32502:SF23">
    <property type="entry name" value="TRANSPORT PROTEIN, PTS SYSTEM"/>
    <property type="match status" value="1"/>
</dbReference>
<reference evidence="2" key="1">
    <citation type="submission" date="2020-05" db="EMBL/GenBank/DDBJ databases">
        <authorList>
            <person name="Brown S."/>
            <person name="Huntemann M."/>
            <person name="Clum A."/>
            <person name="Spunde A."/>
            <person name="Palaniappan K."/>
            <person name="Ritter S."/>
            <person name="Mikhailova N."/>
            <person name="Chen I.-M."/>
            <person name="Stamatis D."/>
            <person name="Reddy T."/>
            <person name="O'Malley R."/>
            <person name="Daum C."/>
            <person name="Shapiro N."/>
            <person name="Ivanova N."/>
            <person name="Kyrpides N."/>
            <person name="Woyke T."/>
        </authorList>
    </citation>
    <scope>NUCLEOTIDE SEQUENCE</scope>
    <source>
        <strain evidence="2">DJ080</strain>
    </source>
</reference>
<feature type="transmembrane region" description="Helical" evidence="1">
    <location>
        <begin position="237"/>
        <end position="258"/>
    </location>
</feature>
<feature type="transmembrane region" description="Helical" evidence="1">
    <location>
        <begin position="197"/>
        <end position="217"/>
    </location>
</feature>
<dbReference type="PANTHER" id="PTHR32502">
    <property type="entry name" value="N-ACETYLGALACTOSAMINE PERMEASE II COMPONENT-RELATED"/>
    <property type="match status" value="1"/>
</dbReference>
<dbReference type="PROSITE" id="PS51108">
    <property type="entry name" value="PTS_EIID"/>
    <property type="match status" value="1"/>
</dbReference>
<evidence type="ECO:0000313" key="3">
    <source>
        <dbReference type="Proteomes" id="UP001193748"/>
    </source>
</evidence>
<sequence length="286" mass="32519">MTNKKDLMTNKKESIFKSTKEEKKIFSKIFWRSANLLFVPSFSKQQGVSYSWVMMPFLEKIYGKNSDEFYERMLAHQAFFNMTAAMSPFVIGLNVSMEEENKRNKSFDPSTIQAMKASLMGPLSGIGDAIFWGTLRIIATSIAISLSLQGSFLGPIMFLLIFNIPNLIVRYFGTMLGYKLGSVYITRAMENGTFKVLTKSFSVMGLMMVGAMVSKYVKFATTFKTQMAGQDFVLQDILNSIMPGLLPLLLSLFSFWYIRKYNNPIKLMVYIFVLATILTVVRITGW</sequence>
<keyword evidence="1" id="KW-0472">Membrane</keyword>
<dbReference type="Proteomes" id="UP001193748">
    <property type="component" value="Unassembled WGS sequence"/>
</dbReference>
<dbReference type="GO" id="GO:0009401">
    <property type="term" value="P:phosphoenolpyruvate-dependent sugar phosphotransferase system"/>
    <property type="evidence" value="ECO:0007669"/>
    <property type="project" value="InterPro"/>
</dbReference>
<feature type="transmembrane region" description="Helical" evidence="1">
    <location>
        <begin position="267"/>
        <end position="285"/>
    </location>
</feature>